<keyword evidence="3" id="KW-0804">Transcription</keyword>
<dbReference type="Proteomes" id="UP000215188">
    <property type="component" value="Unassembled WGS sequence"/>
</dbReference>
<accession>A0A229FTV3</accession>
<sequence length="116" mass="13174">MNSNRKINPCFKACPSRRFIELIGDKWALLVLHALANGALRNGQLMTQIQGISQKMLTQTIRRLEINGLVARHDFKTIPPKVEYSLTEFGKSFNNVLTTLDDWLDEHIPDLMALPA</sequence>
<evidence type="ECO:0000256" key="3">
    <source>
        <dbReference type="ARBA" id="ARBA00023163"/>
    </source>
</evidence>
<evidence type="ECO:0000313" key="6">
    <source>
        <dbReference type="Proteomes" id="UP000215188"/>
    </source>
</evidence>
<dbReference type="Pfam" id="PF01638">
    <property type="entry name" value="HxlR"/>
    <property type="match status" value="1"/>
</dbReference>
<reference evidence="5 6" key="1">
    <citation type="submission" date="2017-06" db="EMBL/GenBank/DDBJ databases">
        <title>Reclassification of a Polynucleobacter cosmopolitanus strain isolated from tropical Lake Victoria as Polynucleobacter victoriensis comb. nov.</title>
        <authorList>
            <person name="Hahn M.W."/>
        </authorList>
    </citation>
    <scope>NUCLEOTIDE SEQUENCE [LARGE SCALE GENOMIC DNA]</scope>
    <source>
        <strain evidence="5 6">MWH-MoIso2</strain>
    </source>
</reference>
<keyword evidence="1" id="KW-0805">Transcription regulation</keyword>
<dbReference type="EMBL" id="NJGG01000002">
    <property type="protein sequence ID" value="OXL15090.1"/>
    <property type="molecule type" value="Genomic_DNA"/>
</dbReference>
<dbReference type="RefSeq" id="WP_089516253.1">
    <property type="nucleotide sequence ID" value="NZ_NJGG01000002.1"/>
</dbReference>
<organism evidence="5 6">
    <name type="scientific">Polynucleobacter cosmopolitanus</name>
    <dbReference type="NCBI Taxonomy" id="351345"/>
    <lineage>
        <taxon>Bacteria</taxon>
        <taxon>Pseudomonadati</taxon>
        <taxon>Pseudomonadota</taxon>
        <taxon>Betaproteobacteria</taxon>
        <taxon>Burkholderiales</taxon>
        <taxon>Burkholderiaceae</taxon>
        <taxon>Polynucleobacter</taxon>
    </lineage>
</organism>
<evidence type="ECO:0000259" key="4">
    <source>
        <dbReference type="PROSITE" id="PS51118"/>
    </source>
</evidence>
<dbReference type="InterPro" id="IPR036390">
    <property type="entry name" value="WH_DNA-bd_sf"/>
</dbReference>
<dbReference type="PANTHER" id="PTHR33204">
    <property type="entry name" value="TRANSCRIPTIONAL REGULATOR, MARR FAMILY"/>
    <property type="match status" value="1"/>
</dbReference>
<proteinExistence type="predicted"/>
<comment type="caution">
    <text evidence="5">The sequence shown here is derived from an EMBL/GenBank/DDBJ whole genome shotgun (WGS) entry which is preliminary data.</text>
</comment>
<dbReference type="GO" id="GO:0003677">
    <property type="term" value="F:DNA binding"/>
    <property type="evidence" value="ECO:0007669"/>
    <property type="project" value="UniProtKB-KW"/>
</dbReference>
<evidence type="ECO:0000313" key="5">
    <source>
        <dbReference type="EMBL" id="OXL15090.1"/>
    </source>
</evidence>
<dbReference type="PANTHER" id="PTHR33204:SF18">
    <property type="entry name" value="TRANSCRIPTIONAL REGULATORY PROTEIN"/>
    <property type="match status" value="1"/>
</dbReference>
<feature type="domain" description="HTH hxlR-type" evidence="4">
    <location>
        <begin position="14"/>
        <end position="112"/>
    </location>
</feature>
<gene>
    <name evidence="5" type="ORF">AOC33_07220</name>
</gene>
<evidence type="ECO:0000256" key="2">
    <source>
        <dbReference type="ARBA" id="ARBA00023125"/>
    </source>
</evidence>
<dbReference type="InterPro" id="IPR002577">
    <property type="entry name" value="HTH_HxlR"/>
</dbReference>
<dbReference type="AlphaFoldDB" id="A0A229FTV3"/>
<keyword evidence="6" id="KW-1185">Reference proteome</keyword>
<dbReference type="PROSITE" id="PS51118">
    <property type="entry name" value="HTH_HXLR"/>
    <property type="match status" value="1"/>
</dbReference>
<name>A0A229FTV3_9BURK</name>
<protein>
    <submittedName>
        <fullName evidence="5">Transcriptional regulator</fullName>
    </submittedName>
</protein>
<dbReference type="InterPro" id="IPR036388">
    <property type="entry name" value="WH-like_DNA-bd_sf"/>
</dbReference>
<keyword evidence="2" id="KW-0238">DNA-binding</keyword>
<dbReference type="SUPFAM" id="SSF46785">
    <property type="entry name" value="Winged helix' DNA-binding domain"/>
    <property type="match status" value="1"/>
</dbReference>
<dbReference type="OrthoDB" id="9807069at2"/>
<dbReference type="Gene3D" id="1.10.10.10">
    <property type="entry name" value="Winged helix-like DNA-binding domain superfamily/Winged helix DNA-binding domain"/>
    <property type="match status" value="1"/>
</dbReference>
<evidence type="ECO:0000256" key="1">
    <source>
        <dbReference type="ARBA" id="ARBA00023015"/>
    </source>
</evidence>